<feature type="region of interest" description="Disordered" evidence="1">
    <location>
        <begin position="1"/>
        <end position="159"/>
    </location>
</feature>
<protein>
    <submittedName>
        <fullName evidence="2">Uncharacterized protein</fullName>
    </submittedName>
</protein>
<reference evidence="2" key="1">
    <citation type="submission" date="2021-02" db="EMBL/GenBank/DDBJ databases">
        <authorList>
            <person name="Nieuwenhuis M."/>
            <person name="Van De Peppel L.J.J."/>
        </authorList>
    </citation>
    <scope>NUCLEOTIDE SEQUENCE</scope>
    <source>
        <strain evidence="2">D49</strain>
    </source>
</reference>
<accession>A0A9P7GLF7</accession>
<evidence type="ECO:0000313" key="3">
    <source>
        <dbReference type="Proteomes" id="UP000717328"/>
    </source>
</evidence>
<evidence type="ECO:0000313" key="2">
    <source>
        <dbReference type="EMBL" id="KAG5652824.1"/>
    </source>
</evidence>
<gene>
    <name evidence="2" type="ORF">H0H81_003540</name>
</gene>
<name>A0A9P7GLF7_9AGAR</name>
<dbReference type="OrthoDB" id="3259617at2759"/>
<evidence type="ECO:0000256" key="1">
    <source>
        <dbReference type="SAM" id="MobiDB-lite"/>
    </source>
</evidence>
<organism evidence="2 3">
    <name type="scientific">Sphagnurus paluster</name>
    <dbReference type="NCBI Taxonomy" id="117069"/>
    <lineage>
        <taxon>Eukaryota</taxon>
        <taxon>Fungi</taxon>
        <taxon>Dikarya</taxon>
        <taxon>Basidiomycota</taxon>
        <taxon>Agaricomycotina</taxon>
        <taxon>Agaricomycetes</taxon>
        <taxon>Agaricomycetidae</taxon>
        <taxon>Agaricales</taxon>
        <taxon>Tricholomatineae</taxon>
        <taxon>Lyophyllaceae</taxon>
        <taxon>Sphagnurus</taxon>
    </lineage>
</organism>
<dbReference type="Proteomes" id="UP000717328">
    <property type="component" value="Unassembled WGS sequence"/>
</dbReference>
<sequence length="213" mass="23247">MEPFPSSLEWSQSTDTRKQKRIIDWVSLSSMANSLPRSGESQDSGVSTPKRADTRSVTPSAAEYDSWEASVSMEEIAQLQRELVGSDYPVSETDGDGDDTGGTEALSGAEDDNNILLPLSHSGGPQARDLYRDRRSQTAPVGIPSHHPERPPRPPIRRNQTTSARIDALERAYNAVADDASQIPVVDLVHATGLVNRIQSALTEQITRRLGDQ</sequence>
<dbReference type="AlphaFoldDB" id="A0A9P7GLF7"/>
<feature type="compositionally biased region" description="Polar residues" evidence="1">
    <location>
        <begin position="27"/>
        <end position="47"/>
    </location>
</feature>
<proteinExistence type="predicted"/>
<keyword evidence="3" id="KW-1185">Reference proteome</keyword>
<reference evidence="2" key="2">
    <citation type="submission" date="2021-10" db="EMBL/GenBank/DDBJ databases">
        <title>Phylogenomics reveals ancestral predisposition of the termite-cultivated fungus Termitomyces towards a domesticated lifestyle.</title>
        <authorList>
            <person name="Auxier B."/>
            <person name="Grum-Grzhimaylo A."/>
            <person name="Cardenas M.E."/>
            <person name="Lodge J.D."/>
            <person name="Laessoe T."/>
            <person name="Pedersen O."/>
            <person name="Smith M.E."/>
            <person name="Kuyper T.W."/>
            <person name="Franco-Molano E.A."/>
            <person name="Baroni T.J."/>
            <person name="Aanen D.K."/>
        </authorList>
    </citation>
    <scope>NUCLEOTIDE SEQUENCE</scope>
    <source>
        <strain evidence="2">D49</strain>
    </source>
</reference>
<dbReference type="EMBL" id="JABCKI010000095">
    <property type="protein sequence ID" value="KAG5652824.1"/>
    <property type="molecule type" value="Genomic_DNA"/>
</dbReference>
<comment type="caution">
    <text evidence="2">The sequence shown here is derived from an EMBL/GenBank/DDBJ whole genome shotgun (WGS) entry which is preliminary data.</text>
</comment>